<evidence type="ECO:0000313" key="9">
    <source>
        <dbReference type="EMBL" id="TXC02553.1"/>
    </source>
</evidence>
<feature type="transmembrane region" description="Helical" evidence="7">
    <location>
        <begin position="512"/>
        <end position="532"/>
    </location>
</feature>
<feature type="transmembrane region" description="Helical" evidence="7">
    <location>
        <begin position="333"/>
        <end position="355"/>
    </location>
</feature>
<evidence type="ECO:0000256" key="6">
    <source>
        <dbReference type="SAM" id="MobiDB-lite"/>
    </source>
</evidence>
<evidence type="ECO:0000256" key="3">
    <source>
        <dbReference type="ARBA" id="ARBA00022989"/>
    </source>
</evidence>
<keyword evidence="5" id="KW-0325">Glycoprotein</keyword>
<dbReference type="GO" id="GO:0005886">
    <property type="term" value="C:plasma membrane"/>
    <property type="evidence" value="ECO:0007669"/>
    <property type="project" value="TreeGrafter"/>
</dbReference>
<feature type="transmembrane region" description="Helical" evidence="7">
    <location>
        <begin position="417"/>
        <end position="438"/>
    </location>
</feature>
<protein>
    <recommendedName>
        <fullName evidence="8">FAD dependent oxidoreductase domain-containing protein</fullName>
    </recommendedName>
</protein>
<dbReference type="SUPFAM" id="SSF103473">
    <property type="entry name" value="MFS general substrate transporter"/>
    <property type="match status" value="1"/>
</dbReference>
<dbReference type="SUPFAM" id="SSF54373">
    <property type="entry name" value="FAD-linked reductases, C-terminal domain"/>
    <property type="match status" value="1"/>
</dbReference>
<proteinExistence type="predicted"/>
<feature type="transmembrane region" description="Helical" evidence="7">
    <location>
        <begin position="444"/>
        <end position="470"/>
    </location>
</feature>
<dbReference type="PANTHER" id="PTHR23502">
    <property type="entry name" value="MAJOR FACILITATOR SUPERFAMILY"/>
    <property type="match status" value="1"/>
</dbReference>
<dbReference type="EMBL" id="VMNF01000008">
    <property type="protein sequence ID" value="TXC02553.1"/>
    <property type="molecule type" value="Genomic_DNA"/>
</dbReference>
<feature type="region of interest" description="Disordered" evidence="6">
    <location>
        <begin position="266"/>
        <end position="295"/>
    </location>
</feature>
<name>A0A5C6SV22_FUSOC</name>
<dbReference type="Gene3D" id="3.40.50.720">
    <property type="entry name" value="NAD(P)-binding Rossmann-like Domain"/>
    <property type="match status" value="1"/>
</dbReference>
<evidence type="ECO:0000256" key="2">
    <source>
        <dbReference type="ARBA" id="ARBA00022692"/>
    </source>
</evidence>
<dbReference type="GO" id="GO:0022857">
    <property type="term" value="F:transmembrane transporter activity"/>
    <property type="evidence" value="ECO:0007669"/>
    <property type="project" value="InterPro"/>
</dbReference>
<dbReference type="InterPro" id="IPR006076">
    <property type="entry name" value="FAD-dep_OxRdtase"/>
</dbReference>
<evidence type="ECO:0000259" key="8">
    <source>
        <dbReference type="Pfam" id="PF01266"/>
    </source>
</evidence>
<dbReference type="PANTHER" id="PTHR23502:SF34">
    <property type="entry name" value="PROTEIN HOL1"/>
    <property type="match status" value="1"/>
</dbReference>
<feature type="transmembrane region" description="Helical" evidence="7">
    <location>
        <begin position="197"/>
        <end position="218"/>
    </location>
</feature>
<feature type="transmembrane region" description="Helical" evidence="7">
    <location>
        <begin position="109"/>
        <end position="130"/>
    </location>
</feature>
<keyword evidence="4 7" id="KW-0472">Membrane</keyword>
<dbReference type="Pfam" id="PF07690">
    <property type="entry name" value="MFS_1"/>
    <property type="match status" value="1"/>
</dbReference>
<evidence type="ECO:0000313" key="10">
    <source>
        <dbReference type="Proteomes" id="UP000321331"/>
    </source>
</evidence>
<organism evidence="9 10">
    <name type="scientific">Fusarium oxysporum f. sp. cubense</name>
    <dbReference type="NCBI Taxonomy" id="61366"/>
    <lineage>
        <taxon>Eukaryota</taxon>
        <taxon>Fungi</taxon>
        <taxon>Dikarya</taxon>
        <taxon>Ascomycota</taxon>
        <taxon>Pezizomycotina</taxon>
        <taxon>Sordariomycetes</taxon>
        <taxon>Hypocreomycetidae</taxon>
        <taxon>Hypocreales</taxon>
        <taxon>Nectriaceae</taxon>
        <taxon>Fusarium</taxon>
        <taxon>Fusarium oxysporum species complex</taxon>
    </lineage>
</organism>
<dbReference type="Pfam" id="PF01266">
    <property type="entry name" value="DAO"/>
    <property type="match status" value="1"/>
</dbReference>
<accession>A0A5C6SV22</accession>
<feature type="transmembrane region" description="Helical" evidence="7">
    <location>
        <begin position="224"/>
        <end position="244"/>
    </location>
</feature>
<dbReference type="SUPFAM" id="SSF51971">
    <property type="entry name" value="Nucleotide-binding domain"/>
    <property type="match status" value="1"/>
</dbReference>
<comment type="caution">
    <text evidence="9">The sequence shown here is derived from an EMBL/GenBank/DDBJ whole genome shotgun (WGS) entry which is preliminary data.</text>
</comment>
<dbReference type="Proteomes" id="UP000321331">
    <property type="component" value="Unassembled WGS sequence"/>
</dbReference>
<evidence type="ECO:0000256" key="5">
    <source>
        <dbReference type="ARBA" id="ARBA00023180"/>
    </source>
</evidence>
<reference evidence="9 10" key="1">
    <citation type="submission" date="2019-07" db="EMBL/GenBank/DDBJ databases">
        <title>The First High-Quality Draft Genome Sequence of the Causal Agent of the Current Panama Disease Epidemic.</title>
        <authorList>
            <person name="Warmington R.J."/>
            <person name="Kay W."/>
            <person name="Jeffries A."/>
            <person name="Bebber D."/>
            <person name="Moore K."/>
            <person name="Studholme D.J."/>
        </authorList>
    </citation>
    <scope>NUCLEOTIDE SEQUENCE [LARGE SCALE GENOMIC DNA]</scope>
    <source>
        <strain evidence="9 10">TR4</strain>
    </source>
</reference>
<feature type="domain" description="FAD dependent oxidoreductase" evidence="8">
    <location>
        <begin position="544"/>
        <end position="826"/>
    </location>
</feature>
<dbReference type="InterPro" id="IPR011701">
    <property type="entry name" value="MFS"/>
</dbReference>
<sequence>MEPTHTHSNTVHGIALAIKDPVSSVPGTVRLFKNHLQHGGFQADGGAVILVPAPTTNVNDPLNWSKGEKLWASSTLLLWTFLANACIAWCSPSWAIWVVDLKTDFTQLSYGQALLVMMCGVGVMFLQPVALKYGRRLSYFIGSLFIIAGLACGLSMTSIGLYFVYMTLGGFGSAPSYSTVVTSLLDISFLHQKGKALSIYGFILLLGNFLPPLAAGYIVDSQGWVWVFRYLLVFFGVSTLLVSFTAEETSFPRLANHVQEAVAVPSETVASNPGPKDKTRHSQVQTAAGPGPTQPANVAERFTYLQKMTIYRNNPEVKAGYWRLVLSMAKVTALPAVLWASFQLAISTLVVSAVMTTQASFFSIPPYNFTPAQMGLMYIPLMIGSFMGVFIGGTLTDWLLIRMARKSDGIHEPENRLWVYLLVPLLAAAGCLLYGVGASAGVHWILPCIGLFLIGVYTNVCLPIALGYALDSYPELEDEIVQLSNFVRNVGGGALTFCIQPWINASGPRDTIIYLVVIIFVVHATSIFFQFWGKALPAQLSRIHDITVIAKNLPGDDPTLEWASPWAGANFVAGYCSSPRDRKMQRDTFIELWRLANRFPESSVKRISMEEFFDEERTEDDLWFKDFVPDFRLLEKDELPEGAKGGITYTTIVLNPNVFLPWMLSTLERSGIRFKRLDLHALSDARHLGHDVLINATGLGPRRLVDVQDPDMLFLKGQIILVKSDYKKCFMRDDGKDYTYVIPRLDGTVIMGGIRDPDISNTRVDLEIDQDIIKRVNKSLPAHFSSDPADYDVIGHNVGIRPYRSTGMRIEKEIKDGQNIVHAYGKSYVST</sequence>
<dbReference type="InterPro" id="IPR036259">
    <property type="entry name" value="MFS_trans_sf"/>
</dbReference>
<comment type="subcellular location">
    <subcellularLocation>
        <location evidence="1">Membrane</location>
        <topology evidence="1">Multi-pass membrane protein</topology>
    </subcellularLocation>
</comment>
<keyword evidence="3 7" id="KW-1133">Transmembrane helix</keyword>
<feature type="transmembrane region" description="Helical" evidence="7">
    <location>
        <begin position="375"/>
        <end position="396"/>
    </location>
</feature>
<keyword evidence="2 7" id="KW-0812">Transmembrane</keyword>
<feature type="transmembrane region" description="Helical" evidence="7">
    <location>
        <begin position="137"/>
        <end position="156"/>
    </location>
</feature>
<evidence type="ECO:0000256" key="7">
    <source>
        <dbReference type="SAM" id="Phobius"/>
    </source>
</evidence>
<feature type="transmembrane region" description="Helical" evidence="7">
    <location>
        <begin position="162"/>
        <end position="185"/>
    </location>
</feature>
<dbReference type="Gene3D" id="3.30.9.10">
    <property type="entry name" value="D-Amino Acid Oxidase, subunit A, domain 2"/>
    <property type="match status" value="1"/>
</dbReference>
<dbReference type="Gene3D" id="1.20.1250.20">
    <property type="entry name" value="MFS general substrate transporter like domains"/>
    <property type="match status" value="1"/>
</dbReference>
<evidence type="ECO:0000256" key="1">
    <source>
        <dbReference type="ARBA" id="ARBA00004141"/>
    </source>
</evidence>
<gene>
    <name evidence="9" type="ORF">FocTR4_00015713</name>
</gene>
<evidence type="ECO:0000256" key="4">
    <source>
        <dbReference type="ARBA" id="ARBA00023136"/>
    </source>
</evidence>
<dbReference type="AlphaFoldDB" id="A0A5C6SV22"/>
<feature type="transmembrane region" description="Helical" evidence="7">
    <location>
        <begin position="76"/>
        <end position="97"/>
    </location>
</feature>